<dbReference type="PROSITE" id="PS00135">
    <property type="entry name" value="TRYPSIN_SER"/>
    <property type="match status" value="1"/>
</dbReference>
<keyword evidence="7" id="KW-1185">Reference proteome</keyword>
<dbReference type="InterPro" id="IPR009003">
    <property type="entry name" value="Peptidase_S1_PA"/>
</dbReference>
<gene>
    <name evidence="6" type="ORF">Cfor_10140</name>
</gene>
<dbReference type="PROSITE" id="PS01180">
    <property type="entry name" value="CUB"/>
    <property type="match status" value="1"/>
</dbReference>
<evidence type="ECO:0008006" key="8">
    <source>
        <dbReference type="Google" id="ProtNLM"/>
    </source>
</evidence>
<dbReference type="PROSITE" id="PS00134">
    <property type="entry name" value="TRYPSIN_HIS"/>
    <property type="match status" value="1"/>
</dbReference>
<name>A0A6L2PSH6_COPFO</name>
<dbReference type="GO" id="GO:0004252">
    <property type="term" value="F:serine-type endopeptidase activity"/>
    <property type="evidence" value="ECO:0007669"/>
    <property type="project" value="InterPro"/>
</dbReference>
<keyword evidence="3" id="KW-0720">Serine protease</keyword>
<dbReference type="PANTHER" id="PTHR24252">
    <property type="entry name" value="ACROSIN-RELATED"/>
    <property type="match status" value="1"/>
</dbReference>
<comment type="caution">
    <text evidence="2">Lacks conserved residue(s) required for the propagation of feature annotation.</text>
</comment>
<dbReference type="OrthoDB" id="5565075at2759"/>
<protein>
    <recommendedName>
        <fullName evidence="8">Peptidase S1 domain-containing protein</fullName>
    </recommendedName>
</protein>
<dbReference type="Gene3D" id="2.40.10.10">
    <property type="entry name" value="Trypsin-like serine proteases"/>
    <property type="match status" value="1"/>
</dbReference>
<evidence type="ECO:0000259" key="5">
    <source>
        <dbReference type="PROSITE" id="PS50240"/>
    </source>
</evidence>
<feature type="domain" description="Peptidase S1" evidence="5">
    <location>
        <begin position="229"/>
        <end position="468"/>
    </location>
</feature>
<dbReference type="CDD" id="cd00190">
    <property type="entry name" value="Tryp_SPc"/>
    <property type="match status" value="1"/>
</dbReference>
<dbReference type="InterPro" id="IPR001314">
    <property type="entry name" value="Peptidase_S1A"/>
</dbReference>
<evidence type="ECO:0000256" key="2">
    <source>
        <dbReference type="PROSITE-ProRule" id="PRU00059"/>
    </source>
</evidence>
<dbReference type="GO" id="GO:0006508">
    <property type="term" value="P:proteolysis"/>
    <property type="evidence" value="ECO:0007669"/>
    <property type="project" value="UniProtKB-KW"/>
</dbReference>
<dbReference type="SMART" id="SM00020">
    <property type="entry name" value="Tryp_SPc"/>
    <property type="match status" value="1"/>
</dbReference>
<dbReference type="PRINTS" id="PR00722">
    <property type="entry name" value="CHYMOTRYPSIN"/>
</dbReference>
<evidence type="ECO:0000313" key="7">
    <source>
        <dbReference type="Proteomes" id="UP000502823"/>
    </source>
</evidence>
<dbReference type="PANTHER" id="PTHR24252:SF7">
    <property type="entry name" value="HYALIN"/>
    <property type="match status" value="1"/>
</dbReference>
<dbReference type="InterPro" id="IPR018114">
    <property type="entry name" value="TRYPSIN_HIS"/>
</dbReference>
<dbReference type="PROSITE" id="PS50240">
    <property type="entry name" value="TRYPSIN_DOM"/>
    <property type="match status" value="1"/>
</dbReference>
<dbReference type="InterPro" id="IPR001254">
    <property type="entry name" value="Trypsin_dom"/>
</dbReference>
<dbReference type="Pfam" id="PF00089">
    <property type="entry name" value="Trypsin"/>
    <property type="match status" value="1"/>
</dbReference>
<evidence type="ECO:0000313" key="6">
    <source>
        <dbReference type="EMBL" id="GFG35416.1"/>
    </source>
</evidence>
<dbReference type="InParanoid" id="A0A6L2PSH6"/>
<evidence type="ECO:0000256" key="3">
    <source>
        <dbReference type="RuleBase" id="RU363034"/>
    </source>
</evidence>
<keyword evidence="3" id="KW-0378">Hydrolase</keyword>
<dbReference type="InterPro" id="IPR000859">
    <property type="entry name" value="CUB_dom"/>
</dbReference>
<evidence type="ECO:0000256" key="1">
    <source>
        <dbReference type="ARBA" id="ARBA00023157"/>
    </source>
</evidence>
<dbReference type="AlphaFoldDB" id="A0A6L2PSH6"/>
<reference evidence="7" key="1">
    <citation type="submission" date="2020-01" db="EMBL/GenBank/DDBJ databases">
        <title>Draft genome sequence of the Termite Coptotermes fromosanus.</title>
        <authorList>
            <person name="Itakura S."/>
            <person name="Yosikawa Y."/>
            <person name="Umezawa K."/>
        </authorList>
    </citation>
    <scope>NUCLEOTIDE SEQUENCE [LARGE SCALE GENOMIC DNA]</scope>
</reference>
<organism evidence="6 7">
    <name type="scientific">Coptotermes formosanus</name>
    <name type="common">Formosan subterranean termite</name>
    <dbReference type="NCBI Taxonomy" id="36987"/>
    <lineage>
        <taxon>Eukaryota</taxon>
        <taxon>Metazoa</taxon>
        <taxon>Ecdysozoa</taxon>
        <taxon>Arthropoda</taxon>
        <taxon>Hexapoda</taxon>
        <taxon>Insecta</taxon>
        <taxon>Pterygota</taxon>
        <taxon>Neoptera</taxon>
        <taxon>Polyneoptera</taxon>
        <taxon>Dictyoptera</taxon>
        <taxon>Blattodea</taxon>
        <taxon>Blattoidea</taxon>
        <taxon>Termitoidae</taxon>
        <taxon>Rhinotermitidae</taxon>
        <taxon>Coptotermes</taxon>
    </lineage>
</organism>
<keyword evidence="3" id="KW-0645">Protease</keyword>
<keyword evidence="1" id="KW-1015">Disulfide bond</keyword>
<dbReference type="InterPro" id="IPR033116">
    <property type="entry name" value="TRYPSIN_SER"/>
</dbReference>
<accession>A0A6L2PSH6</accession>
<dbReference type="EMBL" id="BLKM01000549">
    <property type="protein sequence ID" value="GFG35416.1"/>
    <property type="molecule type" value="Genomic_DNA"/>
</dbReference>
<dbReference type="FunFam" id="2.40.10.10:FF:000068">
    <property type="entry name" value="transmembrane protease serine 2"/>
    <property type="match status" value="1"/>
</dbReference>
<dbReference type="Proteomes" id="UP000502823">
    <property type="component" value="Unassembled WGS sequence"/>
</dbReference>
<dbReference type="SUPFAM" id="SSF50494">
    <property type="entry name" value="Trypsin-like serine proteases"/>
    <property type="match status" value="1"/>
</dbReference>
<proteinExistence type="predicted"/>
<evidence type="ECO:0000259" key="4">
    <source>
        <dbReference type="PROSITE" id="PS01180"/>
    </source>
</evidence>
<feature type="domain" description="CUB" evidence="4">
    <location>
        <begin position="51"/>
        <end position="130"/>
    </location>
</feature>
<dbReference type="InterPro" id="IPR043504">
    <property type="entry name" value="Peptidase_S1_PA_chymotrypsin"/>
</dbReference>
<sequence length="470" mass="50856">MFGIFGGLVPCERGTCSSRQYCDQTGGESIGYCFEPHMTSRGVCCSFRESCGQSTSDNVALFRNPSYPSMNWEPVNCAFTVVPREDVCGIRVEFIEAILSPAVRNACLRDAVTILQYGQTTAGFNVPFCGLIQGVSTVVDVRGTSKLQVVVTAQSPNALWNIRLAQINCSSVRVPVVEACGIANAVYPNMDSKENLLSSPPKSNMTASFPTFRAKQRNTQVKGTSTGRIIGGTESPNVFPWVVALLLDYGLRCGGSLITREWVLTAGHCLALPQNPTVPDIVRFTVVLGIHNLNSIQDMRQLARHLSRIVRHPQYLGDMNDIALLRLIQPVSYSVVIRPICLPPAADETYDGHYGVIAGWGVTGNNTVVPDILMSATVQILDNALCSQLWNTYNQPIHDSQLCTGLGGAATCGGDSGGPLAVREQRDGFYSVVGIISFGSPDGCGTKILPDVSTRVTFYLNWIYLVLTEA</sequence>
<comment type="caution">
    <text evidence="6">The sequence shown here is derived from an EMBL/GenBank/DDBJ whole genome shotgun (WGS) entry which is preliminary data.</text>
</comment>